<dbReference type="PANTHER" id="PTHR24418">
    <property type="entry name" value="TYROSINE-PROTEIN KINASE"/>
    <property type="match status" value="1"/>
</dbReference>
<evidence type="ECO:0000256" key="7">
    <source>
        <dbReference type="PROSITE-ProRule" id="PRU00191"/>
    </source>
</evidence>
<dbReference type="PROSITE" id="PS00107">
    <property type="entry name" value="PROTEIN_KINASE_ATP"/>
    <property type="match status" value="1"/>
</dbReference>
<dbReference type="InterPro" id="IPR020635">
    <property type="entry name" value="Tyr_kinase_cat_dom"/>
</dbReference>
<evidence type="ECO:0000256" key="5">
    <source>
        <dbReference type="ARBA" id="ARBA00023137"/>
    </source>
</evidence>
<keyword evidence="2 8" id="KW-0547">Nucleotide-binding</keyword>
<reference evidence="13" key="1">
    <citation type="submission" date="2016-11" db="UniProtKB">
        <authorList>
            <consortium name="WormBaseParasite"/>
        </authorList>
    </citation>
    <scope>IDENTIFICATION</scope>
</reference>
<dbReference type="Proteomes" id="UP000095284">
    <property type="component" value="Unplaced"/>
</dbReference>
<dbReference type="SMART" id="SM00252">
    <property type="entry name" value="SH2"/>
    <property type="match status" value="1"/>
</dbReference>
<organism evidence="12 13">
    <name type="scientific">Bursaphelenchus xylophilus</name>
    <name type="common">Pinewood nematode worm</name>
    <name type="synonym">Aphelenchoides xylophilus</name>
    <dbReference type="NCBI Taxonomy" id="6326"/>
    <lineage>
        <taxon>Eukaryota</taxon>
        <taxon>Metazoa</taxon>
        <taxon>Ecdysozoa</taxon>
        <taxon>Nematoda</taxon>
        <taxon>Chromadorea</taxon>
        <taxon>Rhabditida</taxon>
        <taxon>Tylenchina</taxon>
        <taxon>Tylenchomorpha</taxon>
        <taxon>Aphelenchoidea</taxon>
        <taxon>Aphelenchoididae</taxon>
        <taxon>Bursaphelenchus</taxon>
    </lineage>
</organism>
<dbReference type="PRINTS" id="PR00109">
    <property type="entry name" value="TYRKINASE"/>
</dbReference>
<keyword evidence="4 8" id="KW-0067">ATP-binding</keyword>
<dbReference type="FunFam" id="3.30.200.20:FF:000518">
    <property type="entry name" value="Tyrosine-protein kinase"/>
    <property type="match status" value="1"/>
</dbReference>
<dbReference type="Gene3D" id="1.10.510.10">
    <property type="entry name" value="Transferase(Phosphotransferase) domain 1"/>
    <property type="match status" value="1"/>
</dbReference>
<sequence length="425" mass="47713">MVGPQPVFPGGSVMAHQRGPYDPSIVNEPYYHGLLPREDIRMMLHNNGDFLIRTSEPNAKDGVRSYILSVMVYQDKEESGIKHYVIQNSSNRWTIEKYGFDSIKAMVEYHVHRVESISKSIPEVILRTPIGRQAWELSHSDITLTKKLGEGAFGEVRKGTLKLKGGGIANVAVKLAKLDNLTKEQIKEIMQEARLMRNFDHINIVKFYGVAAGQEPLMVLMELVDCGALDSYLQKGEQPPARKAIMCVQASFGIEYLHVKNVIHRDIAARNCLYGDGQVKISDFGLSVEGTVYQMDPHRRVPIRWLAPETLQTFIYTQKTDVWAFGILCWEIFSNGQEPYPGLSPAETFQKVKEGYLRQPSRWTSTQDPIPGVFADKSAIFGFDTQFKQHNTDKNGAFTAGHKINSTNPTALVAAIPTPIYILPS</sequence>
<keyword evidence="1 9" id="KW-0808">Transferase</keyword>
<dbReference type="Pfam" id="PF07714">
    <property type="entry name" value="PK_Tyr_Ser-Thr"/>
    <property type="match status" value="1"/>
</dbReference>
<dbReference type="InterPro" id="IPR050198">
    <property type="entry name" value="Non-receptor_tyrosine_kinases"/>
</dbReference>
<dbReference type="PROSITE" id="PS50011">
    <property type="entry name" value="PROTEIN_KINASE_DOM"/>
    <property type="match status" value="1"/>
</dbReference>
<dbReference type="SMART" id="SM00219">
    <property type="entry name" value="TyrKc"/>
    <property type="match status" value="1"/>
</dbReference>
<dbReference type="Gene3D" id="3.30.505.10">
    <property type="entry name" value="SH2 domain"/>
    <property type="match status" value="1"/>
</dbReference>
<dbReference type="InterPro" id="IPR001245">
    <property type="entry name" value="Ser-Thr/Tyr_kinase_cat_dom"/>
</dbReference>
<dbReference type="WBParaSite" id="BXY_0661800.1">
    <property type="protein sequence ID" value="BXY_0661800.1"/>
    <property type="gene ID" value="BXY_0661800"/>
</dbReference>
<dbReference type="InterPro" id="IPR011009">
    <property type="entry name" value="Kinase-like_dom_sf"/>
</dbReference>
<keyword evidence="7" id="KW-0727">SH2 domain</keyword>
<dbReference type="InterPro" id="IPR036860">
    <property type="entry name" value="SH2_dom_sf"/>
</dbReference>
<evidence type="ECO:0000256" key="2">
    <source>
        <dbReference type="ARBA" id="ARBA00022741"/>
    </source>
</evidence>
<protein>
    <recommendedName>
        <fullName evidence="9">Tyrosine-protein kinase</fullName>
        <ecNumber evidence="9">2.7.10.2</ecNumber>
    </recommendedName>
</protein>
<evidence type="ECO:0000256" key="4">
    <source>
        <dbReference type="ARBA" id="ARBA00022840"/>
    </source>
</evidence>
<feature type="domain" description="Protein kinase" evidence="11">
    <location>
        <begin position="142"/>
        <end position="425"/>
    </location>
</feature>
<dbReference type="PRINTS" id="PR00401">
    <property type="entry name" value="SH2DOMAIN"/>
</dbReference>
<evidence type="ECO:0000256" key="6">
    <source>
        <dbReference type="ARBA" id="ARBA00051245"/>
    </source>
</evidence>
<feature type="domain" description="SH2" evidence="10">
    <location>
        <begin position="30"/>
        <end position="130"/>
    </location>
</feature>
<dbReference type="SUPFAM" id="SSF56112">
    <property type="entry name" value="Protein kinase-like (PK-like)"/>
    <property type="match status" value="1"/>
</dbReference>
<dbReference type="InterPro" id="IPR008266">
    <property type="entry name" value="Tyr_kinase_AS"/>
</dbReference>
<evidence type="ECO:0000256" key="3">
    <source>
        <dbReference type="ARBA" id="ARBA00022777"/>
    </source>
</evidence>
<dbReference type="GO" id="GO:0005524">
    <property type="term" value="F:ATP binding"/>
    <property type="evidence" value="ECO:0007669"/>
    <property type="project" value="UniProtKB-UniRule"/>
</dbReference>
<evidence type="ECO:0000259" key="10">
    <source>
        <dbReference type="PROSITE" id="PS50001"/>
    </source>
</evidence>
<dbReference type="PROSITE" id="PS00109">
    <property type="entry name" value="PROTEIN_KINASE_TYR"/>
    <property type="match status" value="1"/>
</dbReference>
<accession>A0A1I7S0U4</accession>
<evidence type="ECO:0000313" key="12">
    <source>
        <dbReference type="Proteomes" id="UP000095284"/>
    </source>
</evidence>
<keyword evidence="3 9" id="KW-0418">Kinase</keyword>
<evidence type="ECO:0000256" key="1">
    <source>
        <dbReference type="ARBA" id="ARBA00022679"/>
    </source>
</evidence>
<dbReference type="Gene3D" id="3.30.200.20">
    <property type="entry name" value="Phosphorylase Kinase, domain 1"/>
    <property type="match status" value="1"/>
</dbReference>
<proteinExistence type="inferred from homology"/>
<dbReference type="GO" id="GO:0004715">
    <property type="term" value="F:non-membrane spanning protein tyrosine kinase activity"/>
    <property type="evidence" value="ECO:0007669"/>
    <property type="project" value="UniProtKB-EC"/>
</dbReference>
<comment type="catalytic activity">
    <reaction evidence="6 9">
        <text>L-tyrosyl-[protein] + ATP = O-phospho-L-tyrosyl-[protein] + ADP + H(+)</text>
        <dbReference type="Rhea" id="RHEA:10596"/>
        <dbReference type="Rhea" id="RHEA-COMP:10136"/>
        <dbReference type="Rhea" id="RHEA-COMP:20101"/>
        <dbReference type="ChEBI" id="CHEBI:15378"/>
        <dbReference type="ChEBI" id="CHEBI:30616"/>
        <dbReference type="ChEBI" id="CHEBI:46858"/>
        <dbReference type="ChEBI" id="CHEBI:61978"/>
        <dbReference type="ChEBI" id="CHEBI:456216"/>
        <dbReference type="EC" id="2.7.10.2"/>
    </reaction>
</comment>
<name>A0A1I7S0U4_BURXY</name>
<dbReference type="AlphaFoldDB" id="A0A1I7S0U4"/>
<dbReference type="CDD" id="cd10361">
    <property type="entry name" value="SH2_Fps_family"/>
    <property type="match status" value="1"/>
</dbReference>
<dbReference type="InterPro" id="IPR035849">
    <property type="entry name" value="Fes/Fps/Fer_SH2"/>
</dbReference>
<dbReference type="Pfam" id="PF00017">
    <property type="entry name" value="SH2"/>
    <property type="match status" value="1"/>
</dbReference>
<keyword evidence="5 9" id="KW-0829">Tyrosine-protein kinase</keyword>
<evidence type="ECO:0000259" key="11">
    <source>
        <dbReference type="PROSITE" id="PS50011"/>
    </source>
</evidence>
<feature type="binding site" evidence="8">
    <location>
        <position position="174"/>
    </location>
    <ligand>
        <name>ATP</name>
        <dbReference type="ChEBI" id="CHEBI:30616"/>
    </ligand>
</feature>
<evidence type="ECO:0000256" key="9">
    <source>
        <dbReference type="RuleBase" id="RU362096"/>
    </source>
</evidence>
<dbReference type="EC" id="2.7.10.2" evidence="9"/>
<dbReference type="FunFam" id="3.30.505.10:FF:000051">
    <property type="entry name" value="Tyrosine-protein kinase"/>
    <property type="match status" value="1"/>
</dbReference>
<comment type="similarity">
    <text evidence="9">Belongs to the protein kinase superfamily. Tyr protein kinase family.</text>
</comment>
<evidence type="ECO:0000313" key="13">
    <source>
        <dbReference type="WBParaSite" id="BXY_0661800.1"/>
    </source>
</evidence>
<dbReference type="SUPFAM" id="SSF55550">
    <property type="entry name" value="SH2 domain"/>
    <property type="match status" value="1"/>
</dbReference>
<dbReference type="CDD" id="cd00192">
    <property type="entry name" value="PTKc"/>
    <property type="match status" value="1"/>
</dbReference>
<dbReference type="InterPro" id="IPR000719">
    <property type="entry name" value="Prot_kinase_dom"/>
</dbReference>
<dbReference type="InterPro" id="IPR000980">
    <property type="entry name" value="SH2"/>
</dbReference>
<dbReference type="PROSITE" id="PS50001">
    <property type="entry name" value="SH2"/>
    <property type="match status" value="1"/>
</dbReference>
<dbReference type="InterPro" id="IPR017441">
    <property type="entry name" value="Protein_kinase_ATP_BS"/>
</dbReference>
<evidence type="ECO:0000256" key="8">
    <source>
        <dbReference type="PROSITE-ProRule" id="PRU10141"/>
    </source>
</evidence>